<evidence type="ECO:0000313" key="2">
    <source>
        <dbReference type="EMBL" id="OMO55862.1"/>
    </source>
</evidence>
<sequence length="310" mass="34509">MSHDWVCKGTSPLAAFHHIAAFSVFPSANNSLDLQAIWKRKGTQGLLEIENPNLAKQKNLKARDVDITKQLNSQGVKGLQMLFQCVCVHEPLLCGHFSSRRLAWGNATADVNGLVSHLKDLQKKNAELDDNLRYYPSRDGNKLQPTSSAAARDVEIAEYSTDYGMFHFCIANSEHDWREGTEQYKFIENYWQDGSFGETLGRSSLQGLWEKYKVDIAFSGHVHNYERTCPIYRNQCVNLEKSHYSGIVNRTVKVVVGGGGSHLSGPPGSGKTTLLQALAGKLDFELKVGLSLLVAVDLWMVALVYCFILA</sequence>
<dbReference type="SUPFAM" id="SSF52540">
    <property type="entry name" value="P-loop containing nucleoside triphosphate hydrolases"/>
    <property type="match status" value="1"/>
</dbReference>
<dbReference type="Gene3D" id="3.60.21.10">
    <property type="match status" value="2"/>
</dbReference>
<dbReference type="InterPro" id="IPR027417">
    <property type="entry name" value="P-loop_NTPase"/>
</dbReference>
<accession>A0A1R3GCR8</accession>
<dbReference type="InterPro" id="IPR029052">
    <property type="entry name" value="Metallo-depent_PP-like"/>
</dbReference>
<name>A0A1R3GCR8_9ROSI</name>
<comment type="caution">
    <text evidence="2">The sequence shown here is derived from an EMBL/GenBank/DDBJ whole genome shotgun (WGS) entry which is preliminary data.</text>
</comment>
<dbReference type="STRING" id="93759.A0A1R3GCR8"/>
<dbReference type="Proteomes" id="UP000187203">
    <property type="component" value="Unassembled WGS sequence"/>
</dbReference>
<keyword evidence="1" id="KW-1133">Transmembrane helix</keyword>
<protein>
    <recommendedName>
        <fullName evidence="4">Calcineurin-like phosphoesterase domain-containing protein</fullName>
    </recommendedName>
</protein>
<dbReference type="PANTHER" id="PTHR45778">
    <property type="entry name" value="PURPLE ACID PHOSPHATASE-RELATED"/>
    <property type="match status" value="1"/>
</dbReference>
<keyword evidence="1" id="KW-0472">Membrane</keyword>
<evidence type="ECO:0000256" key="1">
    <source>
        <dbReference type="SAM" id="Phobius"/>
    </source>
</evidence>
<evidence type="ECO:0008006" key="4">
    <source>
        <dbReference type="Google" id="ProtNLM"/>
    </source>
</evidence>
<keyword evidence="3" id="KW-1185">Reference proteome</keyword>
<dbReference type="PANTHER" id="PTHR45778:SF44">
    <property type="entry name" value="PURPLE ACID PHOSPHATASE"/>
    <property type="match status" value="1"/>
</dbReference>
<keyword evidence="1" id="KW-0812">Transmembrane</keyword>
<dbReference type="SUPFAM" id="SSF56300">
    <property type="entry name" value="Metallo-dependent phosphatases"/>
    <property type="match status" value="1"/>
</dbReference>
<evidence type="ECO:0000313" key="3">
    <source>
        <dbReference type="Proteomes" id="UP000187203"/>
    </source>
</evidence>
<dbReference type="AlphaFoldDB" id="A0A1R3GCR8"/>
<gene>
    <name evidence="2" type="ORF">COLO4_35846</name>
</gene>
<feature type="transmembrane region" description="Helical" evidence="1">
    <location>
        <begin position="288"/>
        <end position="308"/>
    </location>
</feature>
<dbReference type="OrthoDB" id="45007at2759"/>
<proteinExistence type="predicted"/>
<dbReference type="EMBL" id="AWUE01022829">
    <property type="protein sequence ID" value="OMO55862.1"/>
    <property type="molecule type" value="Genomic_DNA"/>
</dbReference>
<organism evidence="2 3">
    <name type="scientific">Corchorus olitorius</name>
    <dbReference type="NCBI Taxonomy" id="93759"/>
    <lineage>
        <taxon>Eukaryota</taxon>
        <taxon>Viridiplantae</taxon>
        <taxon>Streptophyta</taxon>
        <taxon>Embryophyta</taxon>
        <taxon>Tracheophyta</taxon>
        <taxon>Spermatophyta</taxon>
        <taxon>Magnoliopsida</taxon>
        <taxon>eudicotyledons</taxon>
        <taxon>Gunneridae</taxon>
        <taxon>Pentapetalae</taxon>
        <taxon>rosids</taxon>
        <taxon>malvids</taxon>
        <taxon>Malvales</taxon>
        <taxon>Malvaceae</taxon>
        <taxon>Grewioideae</taxon>
        <taxon>Apeibeae</taxon>
        <taxon>Corchorus</taxon>
    </lineage>
</organism>
<reference evidence="3" key="1">
    <citation type="submission" date="2013-09" db="EMBL/GenBank/DDBJ databases">
        <title>Corchorus olitorius genome sequencing.</title>
        <authorList>
            <person name="Alam M."/>
            <person name="Haque M.S."/>
            <person name="Islam M.S."/>
            <person name="Emdad E.M."/>
            <person name="Islam M.M."/>
            <person name="Ahmed B."/>
            <person name="Halim A."/>
            <person name="Hossen Q.M.M."/>
            <person name="Hossain M.Z."/>
            <person name="Ahmed R."/>
            <person name="Khan M.M."/>
            <person name="Islam R."/>
            <person name="Rashid M.M."/>
            <person name="Khan S.A."/>
            <person name="Rahman M.S."/>
            <person name="Alam M."/>
            <person name="Yahiya A.S."/>
            <person name="Khan M.S."/>
            <person name="Azam M.S."/>
            <person name="Haque T."/>
            <person name="Lashkar M.Z.H."/>
            <person name="Akhand A.I."/>
            <person name="Morshed G."/>
            <person name="Roy S."/>
            <person name="Uddin K.S."/>
            <person name="Rabeya T."/>
            <person name="Hossain A.S."/>
            <person name="Chowdhury A."/>
            <person name="Snigdha A.R."/>
            <person name="Mortoza M.S."/>
            <person name="Matin S.A."/>
            <person name="Hoque S.M.E."/>
            <person name="Islam M.K."/>
            <person name="Roy D.K."/>
            <person name="Haider R."/>
            <person name="Moosa M.M."/>
            <person name="Elias S.M."/>
            <person name="Hasan A.M."/>
            <person name="Jahan S."/>
            <person name="Shafiuddin M."/>
            <person name="Mahmood N."/>
            <person name="Shommy N.S."/>
        </authorList>
    </citation>
    <scope>NUCLEOTIDE SEQUENCE [LARGE SCALE GENOMIC DNA]</scope>
    <source>
        <strain evidence="3">cv. O-4</strain>
    </source>
</reference>